<dbReference type="RefSeq" id="WP_290207164.1">
    <property type="nucleotide sequence ID" value="NZ_JASDDK010000004.1"/>
</dbReference>
<comment type="caution">
    <text evidence="2">The sequence shown here is derived from an EMBL/GenBank/DDBJ whole genome shotgun (WGS) entry which is preliminary data.</text>
</comment>
<dbReference type="Pfam" id="PF18144">
    <property type="entry name" value="SMODS"/>
    <property type="match status" value="1"/>
</dbReference>
<evidence type="ECO:0000313" key="2">
    <source>
        <dbReference type="EMBL" id="MDN3493503.1"/>
    </source>
</evidence>
<sequence>MEDQILHQISQYLDISPSDFKKAQERFNSSKDWLIGGTYESGYNPDVYLQGSFRLGTVVRPYKDDKDGEFDIDQVCELTKVNPPKYSKVLKNDIGNRLKENNDYKRMLDEEGRRCWTIKYASEEGRPGFHIDILPALPSNSDVAYKIDITNQENNIYTWSTCNPKGYYYWFKSMNVFSTEFMQSAKREIFESNRELFLTSDDVPKQLVRTSLQRAIQIMKRHRDVYFSKKDYRPISIIITTITAKVNQSNKILNTIQDFIHYVKKRHKFLVRYGYLDVDNILDYENKKWLIPNPADIAKFGEEPDNFADKWNNDENLSNAFFEWVYQLDRDLEGFKRSRLSDDLNLKIKTFGIGEKYSNIVIKNIQQRNIQTPSYFSGTEEHLLDLIHLGIEKKIDWETVKDFAQSYYDTAPDQNHKDIAVVNFYQIVRHRNITLSDKAEAQIKDVLNRNGDSTAFILCCNLLLGKANQLMIRNAFREFPYENILEWPIMRLYEKPLWLK</sequence>
<name>A0ABT7ZWW4_9FLAO</name>
<proteinExistence type="predicted"/>
<gene>
    <name evidence="2" type="ORF">QMA06_12295</name>
</gene>
<protein>
    <submittedName>
        <fullName evidence="2">Nucleotidyltransferase</fullName>
    </submittedName>
</protein>
<accession>A0ABT7ZWW4</accession>
<dbReference type="Proteomes" id="UP001231197">
    <property type="component" value="Unassembled WGS sequence"/>
</dbReference>
<evidence type="ECO:0000256" key="1">
    <source>
        <dbReference type="ARBA" id="ARBA00023118"/>
    </source>
</evidence>
<keyword evidence="1" id="KW-0051">Antiviral defense</keyword>
<dbReference type="InterPro" id="IPR006116">
    <property type="entry name" value="NT_2-5OAS_ClassI-CCAase"/>
</dbReference>
<evidence type="ECO:0000313" key="3">
    <source>
        <dbReference type="Proteomes" id="UP001231197"/>
    </source>
</evidence>
<dbReference type="EMBL" id="JASDDK010000004">
    <property type="protein sequence ID" value="MDN3493503.1"/>
    <property type="molecule type" value="Genomic_DNA"/>
</dbReference>
<organism evidence="2 3">
    <name type="scientific">Winogradskyella bathintestinalis</name>
    <dbReference type="NCBI Taxonomy" id="3035208"/>
    <lineage>
        <taxon>Bacteria</taxon>
        <taxon>Pseudomonadati</taxon>
        <taxon>Bacteroidota</taxon>
        <taxon>Flavobacteriia</taxon>
        <taxon>Flavobacteriales</taxon>
        <taxon>Flavobacteriaceae</taxon>
        <taxon>Winogradskyella</taxon>
    </lineage>
</organism>
<dbReference type="CDD" id="cd05400">
    <property type="entry name" value="NT_2-5OAS_ClassI-CCAase"/>
    <property type="match status" value="1"/>
</dbReference>
<reference evidence="2 3" key="1">
    <citation type="journal article" date="2023" name="Int. J. Syst. Evol. Microbiol.">
        <title>Winogradskyella bathintestinalis sp. nov., isolated from the intestine of the deep-sea loosejaw dragonfish, Malacosteus niger.</title>
        <authorList>
            <person name="Uniacke-Lowe S."/>
            <person name="Johnson C.N."/>
            <person name="Stanton C."/>
            <person name="Hill C."/>
            <person name="Ross P."/>
        </authorList>
    </citation>
    <scope>NUCLEOTIDE SEQUENCE [LARGE SCALE GENOMIC DNA]</scope>
    <source>
        <strain evidence="2 3">APC 3343</strain>
    </source>
</reference>
<keyword evidence="3" id="KW-1185">Reference proteome</keyword>